<feature type="domain" description="Amidase" evidence="3">
    <location>
        <begin position="50"/>
        <end position="349"/>
    </location>
</feature>
<accession>A0A8K0WUI7</accession>
<dbReference type="AlphaFoldDB" id="A0A8K0WUI7"/>
<dbReference type="PANTHER" id="PTHR42678">
    <property type="entry name" value="AMIDASE"/>
    <property type="match status" value="1"/>
</dbReference>
<keyword evidence="1" id="KW-0175">Coiled coil</keyword>
<organism evidence="4 5">
    <name type="scientific">Stachybotrys elegans</name>
    <dbReference type="NCBI Taxonomy" id="80388"/>
    <lineage>
        <taxon>Eukaryota</taxon>
        <taxon>Fungi</taxon>
        <taxon>Dikarya</taxon>
        <taxon>Ascomycota</taxon>
        <taxon>Pezizomycotina</taxon>
        <taxon>Sordariomycetes</taxon>
        <taxon>Hypocreomycetidae</taxon>
        <taxon>Hypocreales</taxon>
        <taxon>Stachybotryaceae</taxon>
        <taxon>Stachybotrys</taxon>
    </lineage>
</organism>
<evidence type="ECO:0000256" key="1">
    <source>
        <dbReference type="SAM" id="Coils"/>
    </source>
</evidence>
<dbReference type="Pfam" id="PF01425">
    <property type="entry name" value="Amidase"/>
    <property type="match status" value="1"/>
</dbReference>
<dbReference type="PANTHER" id="PTHR42678:SF11">
    <property type="entry name" value="AMIDASE FAMILY PROTEIN"/>
    <property type="match status" value="1"/>
</dbReference>
<dbReference type="Gene3D" id="3.90.1300.10">
    <property type="entry name" value="Amidase signature (AS) domain"/>
    <property type="match status" value="1"/>
</dbReference>
<dbReference type="NCBIfam" id="NF005127">
    <property type="entry name" value="PRK06565.1"/>
    <property type="match status" value="1"/>
</dbReference>
<feature type="chain" id="PRO_5035433653" evidence="2">
    <location>
        <begin position="23"/>
        <end position="696"/>
    </location>
</feature>
<evidence type="ECO:0000313" key="5">
    <source>
        <dbReference type="Proteomes" id="UP000813444"/>
    </source>
</evidence>
<dbReference type="SUPFAM" id="SSF75304">
    <property type="entry name" value="Amidase signature (AS) enzymes"/>
    <property type="match status" value="1"/>
</dbReference>
<feature type="signal peptide" evidence="2">
    <location>
        <begin position="1"/>
        <end position="22"/>
    </location>
</feature>
<dbReference type="EMBL" id="JAGPNK010000004">
    <property type="protein sequence ID" value="KAH7323223.1"/>
    <property type="molecule type" value="Genomic_DNA"/>
</dbReference>
<evidence type="ECO:0000313" key="4">
    <source>
        <dbReference type="EMBL" id="KAH7323223.1"/>
    </source>
</evidence>
<comment type="caution">
    <text evidence="4">The sequence shown here is derived from an EMBL/GenBank/DDBJ whole genome shotgun (WGS) entry which is preliminary data.</text>
</comment>
<reference evidence="4" key="1">
    <citation type="journal article" date="2021" name="Nat. Commun.">
        <title>Genetic determinants of endophytism in the Arabidopsis root mycobiome.</title>
        <authorList>
            <person name="Mesny F."/>
            <person name="Miyauchi S."/>
            <person name="Thiergart T."/>
            <person name="Pickel B."/>
            <person name="Atanasova L."/>
            <person name="Karlsson M."/>
            <person name="Huettel B."/>
            <person name="Barry K.W."/>
            <person name="Haridas S."/>
            <person name="Chen C."/>
            <person name="Bauer D."/>
            <person name="Andreopoulos W."/>
            <person name="Pangilinan J."/>
            <person name="LaButti K."/>
            <person name="Riley R."/>
            <person name="Lipzen A."/>
            <person name="Clum A."/>
            <person name="Drula E."/>
            <person name="Henrissat B."/>
            <person name="Kohler A."/>
            <person name="Grigoriev I.V."/>
            <person name="Martin F.M."/>
            <person name="Hacquard S."/>
        </authorList>
    </citation>
    <scope>NUCLEOTIDE SEQUENCE</scope>
    <source>
        <strain evidence="4">MPI-CAGE-CH-0235</strain>
    </source>
</reference>
<protein>
    <submittedName>
        <fullName evidence="4">Amidase signature domain-containing protein</fullName>
    </submittedName>
</protein>
<dbReference type="InterPro" id="IPR036928">
    <property type="entry name" value="AS_sf"/>
</dbReference>
<dbReference type="OrthoDB" id="566138at2759"/>
<feature type="coiled-coil region" evidence="1">
    <location>
        <begin position="17"/>
        <end position="44"/>
    </location>
</feature>
<keyword evidence="5" id="KW-1185">Reference proteome</keyword>
<evidence type="ECO:0000256" key="2">
    <source>
        <dbReference type="SAM" id="SignalP"/>
    </source>
</evidence>
<name>A0A8K0WUI7_9HYPO</name>
<evidence type="ECO:0000259" key="3">
    <source>
        <dbReference type="Pfam" id="PF01425"/>
    </source>
</evidence>
<keyword evidence="2" id="KW-0732">Signal</keyword>
<proteinExistence type="predicted"/>
<gene>
    <name evidence="4" type="ORF">B0I35DRAFT_510403</name>
</gene>
<sequence length="696" mass="74812">MAMHIPMSESLWLGSALSIVEATIEELQQALQQGRINAVQLAAKHLHRVARYDRRGPRLNSIPVINTDVFELAQASDNHRAASGTIRSELEGIPVSLKDSYMVEGMTVASGSPAFKDLTARTDAFTTGLIRSGGGIILGKTNMPPMANGGMQRGVYGRADSPYSQDYLTAAYASGSSNGAGTSTSSSMSVIGMAEETVSSGRSPASNNGLVAYTPSRGVLSIRGNWPLFPLADVVVPYTRTIRDLLSLLDVIVQEDEDTTCDFWRGQPFISLPRASEMRPPEGYKSLAVQATLAGKRIGVPRMYIGEKDPAAVPVWVSPSVIELWSKARTTLESLGATVEDVDFPLVTESEVPSEAAWETKYPLPGSRPELPGFGPPELAAYAMDDFLAMVNDQSVSGITSLAQVDGEAIFPQLPGTLADRYGNRFRDRALNNSSWVDMAKHRSGLSIYSVPGVKEALEAVEKHRKRYLEDWMTERGLDAVVFPAAGDVGRQDVETNNESAVHGWRNGVFFSNGNYAIRQYGIPTVTVPMGLLKGSGMPMGLTFASRAYDDNSLLSYAYAFEKAHAKRIPPPRTPALPTDQIPSVATREILGTRPPRMDIWAKKLGDGRIEISGKVDSSASGLLSSVEVFVDGVETGPVTVDGSGGWSLVSKVVPYDDAGGELGIRFVNTPDQALAMVIAIANAENGRSDGKMLFA</sequence>
<dbReference type="InterPro" id="IPR023631">
    <property type="entry name" value="Amidase_dom"/>
</dbReference>
<dbReference type="Proteomes" id="UP000813444">
    <property type="component" value="Unassembled WGS sequence"/>
</dbReference>